<evidence type="ECO:0000313" key="3">
    <source>
        <dbReference type="Proteomes" id="UP001208017"/>
    </source>
</evidence>
<dbReference type="RefSeq" id="WP_267149657.1">
    <property type="nucleotide sequence ID" value="NZ_JAPMLT010000001.1"/>
</dbReference>
<gene>
    <name evidence="2" type="ORF">OS242_00255</name>
</gene>
<keyword evidence="1" id="KW-0812">Transmembrane</keyword>
<dbReference type="PANTHER" id="PTHR43471:SF12">
    <property type="entry name" value="HYPOTHETICAL MEMBRANE PROTEIN, CONSERVED"/>
    <property type="match status" value="1"/>
</dbReference>
<comment type="caution">
    <text evidence="2">The sequence shown here is derived from an EMBL/GenBank/DDBJ whole genome shotgun (WGS) entry which is preliminary data.</text>
</comment>
<dbReference type="PANTHER" id="PTHR43471">
    <property type="entry name" value="ABC TRANSPORTER PERMEASE"/>
    <property type="match status" value="1"/>
</dbReference>
<name>A0ABT3WXI9_9BACL</name>
<feature type="transmembrane region" description="Helical" evidence="1">
    <location>
        <begin position="62"/>
        <end position="83"/>
    </location>
</feature>
<dbReference type="EMBL" id="JAPMLT010000001">
    <property type="protein sequence ID" value="MCX7568403.1"/>
    <property type="molecule type" value="Genomic_DNA"/>
</dbReference>
<feature type="transmembrane region" description="Helical" evidence="1">
    <location>
        <begin position="246"/>
        <end position="266"/>
    </location>
</feature>
<evidence type="ECO:0000313" key="2">
    <source>
        <dbReference type="EMBL" id="MCX7568403.1"/>
    </source>
</evidence>
<feature type="transmembrane region" description="Helical" evidence="1">
    <location>
        <begin position="117"/>
        <end position="138"/>
    </location>
</feature>
<feature type="transmembrane region" description="Helical" evidence="1">
    <location>
        <begin position="183"/>
        <end position="203"/>
    </location>
</feature>
<accession>A0ABT3WXI9</accession>
<reference evidence="2 3" key="1">
    <citation type="submission" date="2022-11" db="EMBL/GenBank/DDBJ databases">
        <title>Study of microbial diversity in lake waters.</title>
        <authorList>
            <person name="Zhang J."/>
        </authorList>
    </citation>
    <scope>NUCLEOTIDE SEQUENCE [LARGE SCALE GENOMIC DNA]</scope>
    <source>
        <strain evidence="2 3">DT12</strain>
    </source>
</reference>
<feature type="transmembrane region" description="Helical" evidence="1">
    <location>
        <begin position="150"/>
        <end position="171"/>
    </location>
</feature>
<dbReference type="Pfam" id="PF12679">
    <property type="entry name" value="ABC2_membrane_2"/>
    <property type="match status" value="1"/>
</dbReference>
<evidence type="ECO:0000256" key="1">
    <source>
        <dbReference type="SAM" id="Phobius"/>
    </source>
</evidence>
<protein>
    <submittedName>
        <fullName evidence="2">ABC transporter permease</fullName>
    </submittedName>
</protein>
<feature type="transmembrane region" description="Helical" evidence="1">
    <location>
        <begin position="28"/>
        <end position="50"/>
    </location>
</feature>
<keyword evidence="1" id="KW-1133">Transmembrane helix</keyword>
<keyword evidence="1" id="KW-0472">Membrane</keyword>
<sequence length="286" mass="31953">MQKLLRRVTNPILVKEYRSRMRTLKTPVTLFLYLLVMGGVIFGFTYLQYARNVYYNPGDSRMLFVMLAALQLVLIAFVTPGLVAGTISGERERQTLNILLTTHLSPLKIVLSKLVSSLSFMALLVFATLPVYAVIFLFGGVSPGQVLGVFGFYLMAMILFGSVGLFCSAWFKRTGVSTVTAYMLTFALLGGTGLAAVFLNEMLDLLNGHGTHPKLFYVAALNPVLNLIAMFEPEFVTLGSNVEPPITPWVYFLIVYLPVSILLWYLSVKRLMPVKRPIFTRKRKGE</sequence>
<proteinExistence type="predicted"/>
<keyword evidence="3" id="KW-1185">Reference proteome</keyword>
<organism evidence="2 3">
    <name type="scientific">Tumebacillus lacus</name>
    <dbReference type="NCBI Taxonomy" id="2995335"/>
    <lineage>
        <taxon>Bacteria</taxon>
        <taxon>Bacillati</taxon>
        <taxon>Bacillota</taxon>
        <taxon>Bacilli</taxon>
        <taxon>Bacillales</taxon>
        <taxon>Alicyclobacillaceae</taxon>
        <taxon>Tumebacillus</taxon>
    </lineage>
</organism>
<dbReference type="Proteomes" id="UP001208017">
    <property type="component" value="Unassembled WGS sequence"/>
</dbReference>